<organism evidence="1 2">
    <name type="scientific">Arcticibacter pallidicorallinus</name>
    <dbReference type="NCBI Taxonomy" id="1259464"/>
    <lineage>
        <taxon>Bacteria</taxon>
        <taxon>Pseudomonadati</taxon>
        <taxon>Bacteroidota</taxon>
        <taxon>Sphingobacteriia</taxon>
        <taxon>Sphingobacteriales</taxon>
        <taxon>Sphingobacteriaceae</taxon>
        <taxon>Arcticibacter</taxon>
    </lineage>
</organism>
<evidence type="ECO:0000313" key="1">
    <source>
        <dbReference type="EMBL" id="PRY48052.1"/>
    </source>
</evidence>
<dbReference type="SUPFAM" id="SSF88723">
    <property type="entry name" value="PIN domain-like"/>
    <property type="match status" value="1"/>
</dbReference>
<keyword evidence="2" id="KW-1185">Reference proteome</keyword>
<dbReference type="EMBL" id="PVTH01000017">
    <property type="protein sequence ID" value="PRY48052.1"/>
    <property type="molecule type" value="Genomic_DNA"/>
</dbReference>
<gene>
    <name evidence="1" type="ORF">B0I27_11740</name>
</gene>
<proteinExistence type="predicted"/>
<evidence type="ECO:0000313" key="2">
    <source>
        <dbReference type="Proteomes" id="UP000238034"/>
    </source>
</evidence>
<reference evidence="1 2" key="1">
    <citation type="submission" date="2018-03" db="EMBL/GenBank/DDBJ databases">
        <title>Genomic Encyclopedia of Type Strains, Phase III (KMG-III): the genomes of soil and plant-associated and newly described type strains.</title>
        <authorList>
            <person name="Whitman W."/>
        </authorList>
    </citation>
    <scope>NUCLEOTIDE SEQUENCE [LARGE SCALE GENOMIC DNA]</scope>
    <source>
        <strain evidence="1 2">CGMCC 1.9313</strain>
    </source>
</reference>
<accession>A0A2T0TQP5</accession>
<comment type="caution">
    <text evidence="1">The sequence shown here is derived from an EMBL/GenBank/DDBJ whole genome shotgun (WGS) entry which is preliminary data.</text>
</comment>
<dbReference type="AlphaFoldDB" id="A0A2T0TQP5"/>
<dbReference type="CDD" id="cd18699">
    <property type="entry name" value="PIN_VapC_like"/>
    <property type="match status" value="1"/>
</dbReference>
<protein>
    <recommendedName>
        <fullName evidence="3">PIN domain-containing protein</fullName>
    </recommendedName>
</protein>
<sequence length="132" mass="15069">MRVLLDTNIVIHREASKAGNQDIGMVFKWLDKIGASKCIHPITVMELARFNDANAVKVMNIKIGSYHQLKTIAAFEGAIKELSDLVDRNQNDVDDSKILNEVYTGRVDILISEDRKIHRKAIRLNIPKRFLR</sequence>
<dbReference type="Proteomes" id="UP000238034">
    <property type="component" value="Unassembled WGS sequence"/>
</dbReference>
<dbReference type="InterPro" id="IPR029060">
    <property type="entry name" value="PIN-like_dom_sf"/>
</dbReference>
<name>A0A2T0TQP5_9SPHI</name>
<dbReference type="RefSeq" id="WP_219905040.1">
    <property type="nucleotide sequence ID" value="NZ_PVTH01000017.1"/>
</dbReference>
<evidence type="ECO:0008006" key="3">
    <source>
        <dbReference type="Google" id="ProtNLM"/>
    </source>
</evidence>